<evidence type="ECO:0000313" key="5">
    <source>
        <dbReference type="Proteomes" id="UP001108280"/>
    </source>
</evidence>
<dbReference type="GO" id="GO:0016342">
    <property type="term" value="C:catenin complex"/>
    <property type="evidence" value="ECO:0007669"/>
    <property type="project" value="TreeGrafter"/>
</dbReference>
<dbReference type="OrthoDB" id="29742at2759"/>
<dbReference type="Proteomes" id="UP001108280">
    <property type="component" value="Chromosome 6"/>
</dbReference>
<comment type="subcellular location">
    <subcellularLocation>
        <location evidence="1">Cytoplasm</location>
    </subcellularLocation>
</comment>
<evidence type="ECO:0000256" key="1">
    <source>
        <dbReference type="ARBA" id="ARBA00004496"/>
    </source>
</evidence>
<dbReference type="InterPro" id="IPR036723">
    <property type="entry name" value="Alpha-catenin/vinculin-like_sf"/>
</dbReference>
<evidence type="ECO:0000256" key="3">
    <source>
        <dbReference type="ARBA" id="ARBA00022490"/>
    </source>
</evidence>
<reference evidence="5" key="2">
    <citation type="journal article" date="2020" name="Biotechnol. Bioeng.">
        <title>Chromosome-scale scaffolds for the Chinese hamster reference genome assembly to facilitate the study of the CHO epigenome.</title>
        <authorList>
            <person name="Hilliard W."/>
            <person name="MacDonald M."/>
            <person name="Lee K.H."/>
        </authorList>
    </citation>
    <scope>NUCLEOTIDE SEQUENCE [LARGE SCALE GENOMIC DNA]</scope>
    <source>
        <strain evidence="5">17A/GY</strain>
    </source>
</reference>
<feature type="region of interest" description="Disordered" evidence="4">
    <location>
        <begin position="1143"/>
        <end position="1183"/>
    </location>
</feature>
<dbReference type="Pfam" id="PF01044">
    <property type="entry name" value="Vinculin"/>
    <property type="match status" value="3"/>
</dbReference>
<dbReference type="Gene3D" id="1.20.120.810">
    <property type="entry name" value="Vinculin, Vh2 four-helix bundle"/>
    <property type="match status" value="2"/>
</dbReference>
<dbReference type="GO" id="GO:0008013">
    <property type="term" value="F:beta-catenin binding"/>
    <property type="evidence" value="ECO:0007669"/>
    <property type="project" value="TreeGrafter"/>
</dbReference>
<dbReference type="KEGG" id="cge:103160472"/>
<evidence type="ECO:0000256" key="2">
    <source>
        <dbReference type="ARBA" id="ARBA00008376"/>
    </source>
</evidence>
<dbReference type="InterPro" id="IPR006077">
    <property type="entry name" value="Vinculin/catenin"/>
</dbReference>
<comment type="similarity">
    <text evidence="2">Belongs to the vinculin/alpha-catenin family.</text>
</comment>
<feature type="region of interest" description="Disordered" evidence="4">
    <location>
        <begin position="1270"/>
        <end position="1302"/>
    </location>
</feature>
<gene>
    <name evidence="6" type="primary">LOC103160472</name>
</gene>
<organism evidence="5 6">
    <name type="scientific">Cricetulus griseus</name>
    <name type="common">Chinese hamster</name>
    <name type="synonym">Cricetulus barabensis griseus</name>
    <dbReference type="NCBI Taxonomy" id="10029"/>
    <lineage>
        <taxon>Eukaryota</taxon>
        <taxon>Metazoa</taxon>
        <taxon>Chordata</taxon>
        <taxon>Craniata</taxon>
        <taxon>Vertebrata</taxon>
        <taxon>Euteleostomi</taxon>
        <taxon>Mammalia</taxon>
        <taxon>Eutheria</taxon>
        <taxon>Euarchontoglires</taxon>
        <taxon>Glires</taxon>
        <taxon>Rodentia</taxon>
        <taxon>Myomorpha</taxon>
        <taxon>Muroidea</taxon>
        <taxon>Cricetidae</taxon>
        <taxon>Cricetinae</taxon>
        <taxon>Cricetulus</taxon>
    </lineage>
</organism>
<dbReference type="GO" id="GO:0016477">
    <property type="term" value="P:cell migration"/>
    <property type="evidence" value="ECO:0007669"/>
    <property type="project" value="TreeGrafter"/>
</dbReference>
<protein>
    <submittedName>
        <fullName evidence="6">Uncharacterized protein LOC103160472</fullName>
    </submittedName>
</protein>
<feature type="compositionally biased region" description="Polar residues" evidence="4">
    <location>
        <begin position="1270"/>
        <end position="1283"/>
    </location>
</feature>
<dbReference type="GO" id="GO:0005912">
    <property type="term" value="C:adherens junction"/>
    <property type="evidence" value="ECO:0007669"/>
    <property type="project" value="TreeGrafter"/>
</dbReference>
<dbReference type="GO" id="GO:0098609">
    <property type="term" value="P:cell-cell adhesion"/>
    <property type="evidence" value="ECO:0007669"/>
    <property type="project" value="TreeGrafter"/>
</dbReference>
<sequence>MEMDSFLWDDVGSMVQNRAMEQIITPMTIQLCHLLISVERKDVQKEALASMQKVAEDLANASEEFVHVASRLAGDSEEEWLKEEMQPVVESLMLSGRNILMVTQKLPLQPECQRHWEELVATAQQILVDTTKVLLLEDAAMARKTVPAAGWCLTCLEALEAAEDATSLRASISDLAAALLRLGSLTRRWARDESLCRIRHQLGCCIPALLAAARGHLRHPHNPQVVVTRRRVFALTRQSLRELQAVLQPGVSGPGARSQNGALARCLQKLQQVLEEPGPSHLRGGLLDAPLAAVVWHCLRLAACSAPRERMQLVAHCRQLLQLRPRVHRPPQTSAGTECIALRAATDALCRGVRAGLLRLILDTFTDTQSPLERLVQAALATSTIRPGCNSEALAETLRLPLEAFHNQAKQMIRVAHFVWVFCPQQQTGRDVEAAVAGLWGLVVKVKELFSQSPQTHGLDWSSATLQALLEAWARESQHLLGCFDVVLDIPEFLSLSIQEMTNHLDLYTRALRSGESREFSGSVAFLHGRATHIVQVMSRYVGQDPDPIFRNGMRVVVQQLAQSSLTLAAATEGSTSGDSTQDIRPFLTKAQHLIYSARQVHKGLDGANHPDILSPLRFQVQRFDIAKGRPYFILPSIQHPAAPSVTCQQVAGLGESGTNTSFLPVEQLSYTVVPDTCKQGWASPLLAVSEVITAMENRDHQVVTSPCTNMLERESTVNIAQEIQAGEEPVRPGRMRRPHKFSTVVPLITDLAREEVPSTHTRSDRLLGMAFQQSGRTREARQALVATASDWYSLCQQLFCHSQMTELPGSMAVFVELRQNLASMVQVAAKSGPVNLKEKSPDPMGHPRILLELQGLLEKTEIHAKQLLDQALSFDGLQDPKLREENVDNECLLWAVAVQDLIQCINRLSKRQGLFLLPLQQAVKNQQGLQEGLDQAADVSQRLQEAAELSSVLCGDEQVKGEVSFLCGEVRVLTDALLEVAHILVSSHKPCPSLSTRFELLCLELSLRAKALTDYLSSINTVYEEVFQDVVDKSSPSRLLSVIQVVQGIIAGGQESGAFQEDLLVSLKSILMLTKEVAKRVPVLQEHPEEQGLPMLDWLRWEWAAKAHHVVTQLQALQGGHTGAWRLLIQCLKAREEPVKALEEDPDQLQPHCKEDSAGTTAGGSVDSLDAVPKGTPQSSMGTCADEQATTVDMSMVGYLASFIYLTWTCFLVTKDPCTFQRLDAHTTYIIHTGQTAWAASKSLRLGFRFPSLQLPLPPSLLFSHQNVTSTKGDPVTQSGNPSLPPAQMDLTVPEDNPTDSENRITQITQEMAKEVLLMAQSLRKRGRVLTKDQLIASARKISASGKDIARLVQIIAKNCIDQRCSQELLCMVEQIQTLSSQLSIISSVKASLERSKSSEELLVDNAQGLLQAVSKTVRASEAACLRGLRLPSSDPEELEVAALCTQWKRKLLQHRHQETSSEDCDELGLRKTSTRNLLVLAALVQQA</sequence>
<dbReference type="Gene3D" id="1.20.120.230">
    <property type="entry name" value="Alpha-catenin/vinculin-like"/>
    <property type="match status" value="2"/>
</dbReference>
<dbReference type="PANTHER" id="PTHR18914">
    <property type="entry name" value="ALPHA CATENIN"/>
    <property type="match status" value="1"/>
</dbReference>
<dbReference type="SUPFAM" id="SSF47220">
    <property type="entry name" value="alpha-catenin/vinculin-like"/>
    <property type="match status" value="2"/>
</dbReference>
<accession>A0A9J7H141</accession>
<dbReference type="PANTHER" id="PTHR18914:SF30">
    <property type="entry name" value="VINCULIN_ALPHA-CATENIN FAMILY MEMBER 1"/>
    <property type="match status" value="1"/>
</dbReference>
<dbReference type="RefSeq" id="XP_035302931.1">
    <property type="nucleotide sequence ID" value="XM_035447040.1"/>
</dbReference>
<proteinExistence type="inferred from homology"/>
<evidence type="ECO:0000256" key="4">
    <source>
        <dbReference type="SAM" id="MobiDB-lite"/>
    </source>
</evidence>
<reference evidence="6" key="3">
    <citation type="submission" date="2025-08" db="UniProtKB">
        <authorList>
            <consortium name="RefSeq"/>
        </authorList>
    </citation>
    <scope>IDENTIFICATION</scope>
    <source>
        <strain evidence="6">17A/GY</strain>
        <tissue evidence="6">Liver</tissue>
    </source>
</reference>
<keyword evidence="5" id="KW-1185">Reference proteome</keyword>
<dbReference type="GO" id="GO:0051015">
    <property type="term" value="F:actin filament binding"/>
    <property type="evidence" value="ECO:0007669"/>
    <property type="project" value="InterPro"/>
</dbReference>
<name>A0A9J7H141_CRIGR</name>
<dbReference type="GO" id="GO:0005737">
    <property type="term" value="C:cytoplasm"/>
    <property type="evidence" value="ECO:0007669"/>
    <property type="project" value="UniProtKB-SubCell"/>
</dbReference>
<reference evidence="5" key="1">
    <citation type="journal article" date="2018" name="Biotechnol. Bioeng.">
        <title>A reference genome of the Chinese hamster based on a hybrid assembly strategy.</title>
        <authorList>
            <person name="Rupp O."/>
            <person name="MacDonald M.L."/>
            <person name="Li S."/>
            <person name="Dhiman H."/>
            <person name="Polson S."/>
            <person name="Griep S."/>
            <person name="Heffner K."/>
            <person name="Hernandez I."/>
            <person name="Brinkrolf K."/>
            <person name="Jadhav V."/>
            <person name="Samoudi M."/>
            <person name="Hao H."/>
            <person name="Kingham B."/>
            <person name="Goesmann A."/>
            <person name="Betenbaugh M.J."/>
            <person name="Lewis N.E."/>
            <person name="Borth N."/>
            <person name="Lee K.H."/>
        </authorList>
    </citation>
    <scope>NUCLEOTIDE SEQUENCE [LARGE SCALE GENOMIC DNA]</scope>
    <source>
        <strain evidence="5">17A/GY</strain>
    </source>
</reference>
<keyword evidence="3" id="KW-0963">Cytoplasm</keyword>
<evidence type="ECO:0000313" key="6">
    <source>
        <dbReference type="RefSeq" id="XP_035302931.1"/>
    </source>
</evidence>
<dbReference type="GeneID" id="103160472"/>